<accession>A0A5M2PRZ4</accession>
<name>A0A5M2PRZ4_LISMN</name>
<organism evidence="2">
    <name type="scientific">Listeria monocytogenes</name>
    <dbReference type="NCBI Taxonomy" id="1639"/>
    <lineage>
        <taxon>Bacteria</taxon>
        <taxon>Bacillati</taxon>
        <taxon>Bacillota</taxon>
        <taxon>Bacilli</taxon>
        <taxon>Bacillales</taxon>
        <taxon>Listeriaceae</taxon>
        <taxon>Listeria</taxon>
    </lineage>
</organism>
<gene>
    <name evidence="2" type="ORF">F9653_13760</name>
</gene>
<dbReference type="AlphaFoldDB" id="A0A5M2PRZ4"/>
<dbReference type="InterPro" id="IPR024559">
    <property type="entry name" value="DUF3846"/>
</dbReference>
<evidence type="ECO:0000259" key="1">
    <source>
        <dbReference type="Pfam" id="PF12957"/>
    </source>
</evidence>
<proteinExistence type="predicted"/>
<feature type="domain" description="DUF3846" evidence="1">
    <location>
        <begin position="6"/>
        <end position="100"/>
    </location>
</feature>
<dbReference type="Pfam" id="PF12957">
    <property type="entry name" value="DUF3846"/>
    <property type="match status" value="1"/>
</dbReference>
<reference evidence="2" key="1">
    <citation type="submission" date="2019-10" db="EMBL/GenBank/DDBJ databases">
        <authorList>
            <consortium name="GenomeTrakr network: Whole genome sequencing for foodborne pathogen traceback"/>
        </authorList>
    </citation>
    <scope>NUCLEOTIDE SEQUENCE</scope>
    <source>
        <strain evidence="2">CDPHFDLB-FM19-02204-A</strain>
    </source>
</reference>
<evidence type="ECO:0000313" key="2">
    <source>
        <dbReference type="EMBL" id="EDB7791808.1"/>
    </source>
</evidence>
<comment type="caution">
    <text evidence="2">The sequence shown here is derived from an EMBL/GenBank/DDBJ whole genome shotgun (WGS) entry which is preliminary data.</text>
</comment>
<dbReference type="EMBL" id="AALOQI010000008">
    <property type="protein sequence ID" value="EDB7791808.1"/>
    <property type="molecule type" value="Genomic_DNA"/>
</dbReference>
<sequence length="122" mass="13488">MKEDNIRILKVEPQKEPEVVTIKNDLESMQEAVGGLIEIIDLSETACVLCNEEGKLNGLEGNRSLGNDILVGTFYVTGSDYDGNLCSLSDAEITEYTNQFLEPETFKPEEIEAATGFTFLSF</sequence>
<protein>
    <submittedName>
        <fullName evidence="2">DUF3846 domain-containing protein</fullName>
    </submittedName>
</protein>